<evidence type="ECO:0000256" key="5">
    <source>
        <dbReference type="ARBA" id="ARBA00022980"/>
    </source>
</evidence>
<dbReference type="InterPro" id="IPR036870">
    <property type="entry name" value="Ribosomal_bS18_sf"/>
</dbReference>
<name>A0A183ITE7_9BILA</name>
<dbReference type="GO" id="GO:0005739">
    <property type="term" value="C:mitochondrion"/>
    <property type="evidence" value="ECO:0007669"/>
    <property type="project" value="UniProtKB-SubCell"/>
</dbReference>
<proteinExistence type="inferred from homology"/>
<dbReference type="OrthoDB" id="21463at2759"/>
<dbReference type="Pfam" id="PF01084">
    <property type="entry name" value="Ribosomal_S18"/>
    <property type="match status" value="1"/>
</dbReference>
<dbReference type="InterPro" id="IPR040054">
    <property type="entry name" value="MRPS18B"/>
</dbReference>
<protein>
    <recommendedName>
        <fullName evidence="9">Small ribosomal subunit protein mS40</fullName>
    </recommendedName>
    <alternativeName>
        <fullName evidence="8">28S ribosomal protein S18-2, mitochondrial</fullName>
    </alternativeName>
    <alternativeName>
        <fullName evidence="10">28S ribosomal protein S18b, mitochondrial</fullName>
    </alternativeName>
</protein>
<dbReference type="GO" id="GO:1990904">
    <property type="term" value="C:ribonucleoprotein complex"/>
    <property type="evidence" value="ECO:0007669"/>
    <property type="project" value="UniProtKB-KW"/>
</dbReference>
<evidence type="ECO:0000256" key="7">
    <source>
        <dbReference type="ARBA" id="ARBA00023274"/>
    </source>
</evidence>
<dbReference type="GO" id="GO:0003735">
    <property type="term" value="F:structural constituent of ribosome"/>
    <property type="evidence" value="ECO:0007669"/>
    <property type="project" value="InterPro"/>
</dbReference>
<evidence type="ECO:0000313" key="12">
    <source>
        <dbReference type="Proteomes" id="UP000270296"/>
    </source>
</evidence>
<evidence type="ECO:0000256" key="1">
    <source>
        <dbReference type="ARBA" id="ARBA00004173"/>
    </source>
</evidence>
<evidence type="ECO:0000256" key="10">
    <source>
        <dbReference type="ARBA" id="ARBA00035515"/>
    </source>
</evidence>
<dbReference type="EMBL" id="UZAM01010131">
    <property type="protein sequence ID" value="VDP11078.1"/>
    <property type="molecule type" value="Genomic_DNA"/>
</dbReference>
<dbReference type="GO" id="GO:0005840">
    <property type="term" value="C:ribosome"/>
    <property type="evidence" value="ECO:0007669"/>
    <property type="project" value="UniProtKB-KW"/>
</dbReference>
<dbReference type="Proteomes" id="UP000270296">
    <property type="component" value="Unassembled WGS sequence"/>
</dbReference>
<dbReference type="Gene3D" id="4.10.640.10">
    <property type="entry name" value="Ribosomal protein S18"/>
    <property type="match status" value="1"/>
</dbReference>
<evidence type="ECO:0000256" key="3">
    <source>
        <dbReference type="ARBA" id="ARBA00022553"/>
    </source>
</evidence>
<organism evidence="13">
    <name type="scientific">Soboliphyme baturini</name>
    <dbReference type="NCBI Taxonomy" id="241478"/>
    <lineage>
        <taxon>Eukaryota</taxon>
        <taxon>Metazoa</taxon>
        <taxon>Ecdysozoa</taxon>
        <taxon>Nematoda</taxon>
        <taxon>Enoplea</taxon>
        <taxon>Dorylaimia</taxon>
        <taxon>Dioctophymatida</taxon>
        <taxon>Dioctophymatoidea</taxon>
        <taxon>Soboliphymatidae</taxon>
        <taxon>Soboliphyme</taxon>
    </lineage>
</organism>
<keyword evidence="5" id="KW-0689">Ribosomal protein</keyword>
<evidence type="ECO:0000313" key="11">
    <source>
        <dbReference type="EMBL" id="VDP11078.1"/>
    </source>
</evidence>
<dbReference type="AlphaFoldDB" id="A0A183ITE7"/>
<sequence length="176" mass="21568">MDSEVYQSTYGDTPVWVLYRRNFKGPMHLPPKTRYNCTPNGIFKTNSPCPICRDEYLVLDFRNIKLLNQFIIPQTGQLVENKRCHLCRLQYFNLRVELLKARNCGYIPFHMPFQNYDYRVYYPWWKEEPIMIDDEPDLITMEREHPYVKYPVHNPELVPEMRHKRHNPYLKYYKRK</sequence>
<dbReference type="PANTHER" id="PTHR13329:SF2">
    <property type="entry name" value="SMALL RIBOSOMAL SUBUNIT PROTEIN MS40"/>
    <property type="match status" value="1"/>
</dbReference>
<evidence type="ECO:0000256" key="9">
    <source>
        <dbReference type="ARBA" id="ARBA00035130"/>
    </source>
</evidence>
<keyword evidence="4" id="KW-0809">Transit peptide</keyword>
<keyword evidence="3" id="KW-0597">Phosphoprotein</keyword>
<reference evidence="11 12" key="2">
    <citation type="submission" date="2018-11" db="EMBL/GenBank/DDBJ databases">
        <authorList>
            <consortium name="Pathogen Informatics"/>
        </authorList>
    </citation>
    <scope>NUCLEOTIDE SEQUENCE [LARGE SCALE GENOMIC DNA]</scope>
</reference>
<keyword evidence="12" id="KW-1185">Reference proteome</keyword>
<reference evidence="13" key="1">
    <citation type="submission" date="2016-06" db="UniProtKB">
        <authorList>
            <consortium name="WormBaseParasite"/>
        </authorList>
    </citation>
    <scope>IDENTIFICATION</scope>
</reference>
<evidence type="ECO:0000256" key="6">
    <source>
        <dbReference type="ARBA" id="ARBA00023128"/>
    </source>
</evidence>
<comment type="similarity">
    <text evidence="2">Belongs to the bacterial ribosomal protein bS18 family. Mitochondrion-specific ribosomal protein mS40 subfamily.</text>
</comment>
<evidence type="ECO:0000256" key="2">
    <source>
        <dbReference type="ARBA" id="ARBA00006136"/>
    </source>
</evidence>
<keyword evidence="6" id="KW-0496">Mitochondrion</keyword>
<evidence type="ECO:0000313" key="13">
    <source>
        <dbReference type="WBParaSite" id="SBAD_0000715901-mRNA-1"/>
    </source>
</evidence>
<dbReference type="SUPFAM" id="SSF46911">
    <property type="entry name" value="Ribosomal protein S18"/>
    <property type="match status" value="1"/>
</dbReference>
<gene>
    <name evidence="11" type="ORF">SBAD_LOCUS6894</name>
</gene>
<dbReference type="WBParaSite" id="SBAD_0000715901-mRNA-1">
    <property type="protein sequence ID" value="SBAD_0000715901-mRNA-1"/>
    <property type="gene ID" value="SBAD_0000715901"/>
</dbReference>
<dbReference type="GO" id="GO:0032543">
    <property type="term" value="P:mitochondrial translation"/>
    <property type="evidence" value="ECO:0007669"/>
    <property type="project" value="InterPro"/>
</dbReference>
<dbReference type="InterPro" id="IPR001648">
    <property type="entry name" value="Ribosomal_bS18"/>
</dbReference>
<evidence type="ECO:0000256" key="8">
    <source>
        <dbReference type="ARBA" id="ARBA00032055"/>
    </source>
</evidence>
<accession>A0A183ITE7</accession>
<keyword evidence="7" id="KW-0687">Ribonucleoprotein</keyword>
<dbReference type="PANTHER" id="PTHR13329">
    <property type="entry name" value="MITOCHONDRIAL RIBOSOMAL PROTEIN S18B"/>
    <property type="match status" value="1"/>
</dbReference>
<comment type="subcellular location">
    <subcellularLocation>
        <location evidence="1">Mitochondrion</location>
    </subcellularLocation>
</comment>
<evidence type="ECO:0000256" key="4">
    <source>
        <dbReference type="ARBA" id="ARBA00022946"/>
    </source>
</evidence>